<sequence>MSLKNRVVVITGASSGIGRAAALRFAAKRASLVLAARSQEELDAVAAQCRELGSDALVVATDVTDADAVQVLASRAVQRFGRIDVWVNDASVGFYSPFLDAPIEDFRRVLDVNVMGYVHGARAALGVMRAQGEGVLVNVASIAGEIAMPYASAYSMSKAAVRAMAGSLRNELRLEGVRGVKIATVLPGTVDTPFFENAANYTGRRVLAMPPVNSVDRVARAVVSAAIAPRREIAVGTGAHALVRQHRMTPKLIDGVLSAQVDRTHLSTTEPAPPTSGNLYRPSGEVAGHGTDGGWGGRRRTAVRRVLGVGLLVGGGAYLVRRWGR</sequence>
<evidence type="ECO:0000256" key="1">
    <source>
        <dbReference type="ARBA" id="ARBA00006484"/>
    </source>
</evidence>
<dbReference type="GO" id="GO:0016020">
    <property type="term" value="C:membrane"/>
    <property type="evidence" value="ECO:0007669"/>
    <property type="project" value="TreeGrafter"/>
</dbReference>
<dbReference type="AlphaFoldDB" id="A0A2M9CLZ5"/>
<keyword evidence="7" id="KW-1185">Reference proteome</keyword>
<dbReference type="GO" id="GO:0016491">
    <property type="term" value="F:oxidoreductase activity"/>
    <property type="evidence" value="ECO:0007669"/>
    <property type="project" value="UniProtKB-KW"/>
</dbReference>
<protein>
    <submittedName>
        <fullName evidence="6">Short-subunit dehydrogenase</fullName>
    </submittedName>
</protein>
<dbReference type="EMBL" id="PGFF01000001">
    <property type="protein sequence ID" value="PJJ72909.1"/>
    <property type="molecule type" value="Genomic_DNA"/>
</dbReference>
<evidence type="ECO:0000259" key="5">
    <source>
        <dbReference type="SMART" id="SM00822"/>
    </source>
</evidence>
<dbReference type="Proteomes" id="UP000228758">
    <property type="component" value="Unassembled WGS sequence"/>
</dbReference>
<feature type="domain" description="Ketoreductase" evidence="5">
    <location>
        <begin position="6"/>
        <end position="180"/>
    </location>
</feature>
<accession>A0A2M9CLZ5</accession>
<dbReference type="InterPro" id="IPR002347">
    <property type="entry name" value="SDR_fam"/>
</dbReference>
<dbReference type="PRINTS" id="PR00081">
    <property type="entry name" value="GDHRDH"/>
</dbReference>
<organism evidence="6 7">
    <name type="scientific">Diaminobutyricimonas aerilata</name>
    <dbReference type="NCBI Taxonomy" id="1162967"/>
    <lineage>
        <taxon>Bacteria</taxon>
        <taxon>Bacillati</taxon>
        <taxon>Actinomycetota</taxon>
        <taxon>Actinomycetes</taxon>
        <taxon>Micrococcales</taxon>
        <taxon>Microbacteriaceae</taxon>
        <taxon>Diaminobutyricimonas</taxon>
    </lineage>
</organism>
<dbReference type="NCBIfam" id="NF005495">
    <property type="entry name" value="PRK07109.1"/>
    <property type="match status" value="1"/>
</dbReference>
<dbReference type="InterPro" id="IPR057326">
    <property type="entry name" value="KR_dom"/>
</dbReference>
<dbReference type="RefSeq" id="WP_100365052.1">
    <property type="nucleotide sequence ID" value="NZ_PGFF01000001.1"/>
</dbReference>
<feature type="region of interest" description="Disordered" evidence="4">
    <location>
        <begin position="265"/>
        <end position="296"/>
    </location>
</feature>
<dbReference type="InterPro" id="IPR036291">
    <property type="entry name" value="NAD(P)-bd_dom_sf"/>
</dbReference>
<dbReference type="SMART" id="SM00822">
    <property type="entry name" value="PKS_KR"/>
    <property type="match status" value="1"/>
</dbReference>
<feature type="compositionally biased region" description="Polar residues" evidence="4">
    <location>
        <begin position="266"/>
        <end position="278"/>
    </location>
</feature>
<evidence type="ECO:0000256" key="4">
    <source>
        <dbReference type="SAM" id="MobiDB-lite"/>
    </source>
</evidence>
<comment type="similarity">
    <text evidence="1 3">Belongs to the short-chain dehydrogenases/reductases (SDR) family.</text>
</comment>
<dbReference type="PROSITE" id="PS00061">
    <property type="entry name" value="ADH_SHORT"/>
    <property type="match status" value="1"/>
</dbReference>
<evidence type="ECO:0000256" key="2">
    <source>
        <dbReference type="ARBA" id="ARBA00023002"/>
    </source>
</evidence>
<evidence type="ECO:0000313" key="6">
    <source>
        <dbReference type="EMBL" id="PJJ72909.1"/>
    </source>
</evidence>
<dbReference type="SUPFAM" id="SSF51735">
    <property type="entry name" value="NAD(P)-binding Rossmann-fold domains"/>
    <property type="match status" value="1"/>
</dbReference>
<dbReference type="PANTHER" id="PTHR44196:SF1">
    <property type="entry name" value="DEHYDROGENASE_REDUCTASE SDR FAMILY MEMBER 7B"/>
    <property type="match status" value="1"/>
</dbReference>
<reference evidence="6 7" key="1">
    <citation type="submission" date="2017-11" db="EMBL/GenBank/DDBJ databases">
        <title>Genomic Encyclopedia of Archaeal and Bacterial Type Strains, Phase II (KMG-II): From Individual Species to Whole Genera.</title>
        <authorList>
            <person name="Goeker M."/>
        </authorList>
    </citation>
    <scope>NUCLEOTIDE SEQUENCE [LARGE SCALE GENOMIC DNA]</scope>
    <source>
        <strain evidence="6 7">DSM 27393</strain>
    </source>
</reference>
<proteinExistence type="inferred from homology"/>
<keyword evidence="2" id="KW-0560">Oxidoreductase</keyword>
<dbReference type="PRINTS" id="PR00080">
    <property type="entry name" value="SDRFAMILY"/>
</dbReference>
<evidence type="ECO:0000256" key="3">
    <source>
        <dbReference type="RuleBase" id="RU000363"/>
    </source>
</evidence>
<comment type="caution">
    <text evidence="6">The sequence shown here is derived from an EMBL/GenBank/DDBJ whole genome shotgun (WGS) entry which is preliminary data.</text>
</comment>
<dbReference type="PANTHER" id="PTHR44196">
    <property type="entry name" value="DEHYDROGENASE/REDUCTASE SDR FAMILY MEMBER 7B"/>
    <property type="match status" value="1"/>
</dbReference>
<dbReference type="OrthoDB" id="151996at2"/>
<dbReference type="Gene3D" id="3.40.50.720">
    <property type="entry name" value="NAD(P)-binding Rossmann-like Domain"/>
    <property type="match status" value="1"/>
</dbReference>
<dbReference type="Pfam" id="PF00106">
    <property type="entry name" value="adh_short"/>
    <property type="match status" value="1"/>
</dbReference>
<name>A0A2M9CLZ5_9MICO</name>
<dbReference type="InterPro" id="IPR020904">
    <property type="entry name" value="Sc_DH/Rdtase_CS"/>
</dbReference>
<gene>
    <name evidence="6" type="ORF">CLV46_2487</name>
</gene>
<evidence type="ECO:0000313" key="7">
    <source>
        <dbReference type="Proteomes" id="UP000228758"/>
    </source>
</evidence>